<dbReference type="Proteomes" id="UP000799755">
    <property type="component" value="Unassembled WGS sequence"/>
</dbReference>
<evidence type="ECO:0000313" key="1">
    <source>
        <dbReference type="EMBL" id="KAF2471207.1"/>
    </source>
</evidence>
<comment type="caution">
    <text evidence="1">The sequence shown here is derived from an EMBL/GenBank/DDBJ whole genome shotgun (WGS) entry which is preliminary data.</text>
</comment>
<reference evidence="1" key="1">
    <citation type="journal article" date="2020" name="Stud. Mycol.">
        <title>101 Dothideomycetes genomes: a test case for predicting lifestyles and emergence of pathogens.</title>
        <authorList>
            <person name="Haridas S."/>
            <person name="Albert R."/>
            <person name="Binder M."/>
            <person name="Bloem J."/>
            <person name="Labutti K."/>
            <person name="Salamov A."/>
            <person name="Andreopoulos B."/>
            <person name="Baker S."/>
            <person name="Barry K."/>
            <person name="Bills G."/>
            <person name="Bluhm B."/>
            <person name="Cannon C."/>
            <person name="Castanera R."/>
            <person name="Culley D."/>
            <person name="Daum C."/>
            <person name="Ezra D."/>
            <person name="Gonzalez J."/>
            <person name="Henrissat B."/>
            <person name="Kuo A."/>
            <person name="Liang C."/>
            <person name="Lipzen A."/>
            <person name="Lutzoni F."/>
            <person name="Magnuson J."/>
            <person name="Mondo S."/>
            <person name="Nolan M."/>
            <person name="Ohm R."/>
            <person name="Pangilinan J."/>
            <person name="Park H.-J."/>
            <person name="Ramirez L."/>
            <person name="Alfaro M."/>
            <person name="Sun H."/>
            <person name="Tritt A."/>
            <person name="Yoshinaga Y."/>
            <person name="Zwiers L.-H."/>
            <person name="Turgeon B."/>
            <person name="Goodwin S."/>
            <person name="Spatafora J."/>
            <person name="Crous P."/>
            <person name="Grigoriev I."/>
        </authorList>
    </citation>
    <scope>NUCLEOTIDE SEQUENCE</scope>
    <source>
        <strain evidence="1">ATCC 200398</strain>
    </source>
</reference>
<protein>
    <submittedName>
        <fullName evidence="1">Uncharacterized protein</fullName>
    </submittedName>
</protein>
<proteinExistence type="predicted"/>
<dbReference type="EMBL" id="MU003505">
    <property type="protein sequence ID" value="KAF2471207.1"/>
    <property type="molecule type" value="Genomic_DNA"/>
</dbReference>
<keyword evidence="2" id="KW-1185">Reference proteome</keyword>
<accession>A0ACB6QY48</accession>
<evidence type="ECO:0000313" key="2">
    <source>
        <dbReference type="Proteomes" id="UP000799755"/>
    </source>
</evidence>
<organism evidence="1 2">
    <name type="scientific">Lindgomyces ingoldianus</name>
    <dbReference type="NCBI Taxonomy" id="673940"/>
    <lineage>
        <taxon>Eukaryota</taxon>
        <taxon>Fungi</taxon>
        <taxon>Dikarya</taxon>
        <taxon>Ascomycota</taxon>
        <taxon>Pezizomycotina</taxon>
        <taxon>Dothideomycetes</taxon>
        <taxon>Pleosporomycetidae</taxon>
        <taxon>Pleosporales</taxon>
        <taxon>Lindgomycetaceae</taxon>
        <taxon>Lindgomyces</taxon>
    </lineage>
</organism>
<name>A0ACB6QY48_9PLEO</name>
<gene>
    <name evidence="1" type="ORF">BDR25DRAFT_342531</name>
</gene>
<sequence>MFLDCAVRHLVDRLRAPSGELDPRSTKCASGQAAQAHGDCVASGQVVCSNSFKCTPGVPSTNGSGKKRGKRSSNNDEDQDQDEDERRKQRKPTKLTLDSTNPDQPKFACPFFKRNPHKYRNHSESCGGRGWPNMARLREHWNKHHLIHQCARCFKVFYTEGELNEHEWEWPRCQERDPSDHHPIEGINKRKHNLLKGKKGPASSSPEDQWREAYRIIFNESGDTPSPYYEDSDHVWANSQQLRDRFRAELVADLRPDLPPELLETRLHSYLRSVLDSEIEAIIVSHQQTHSTGIIQSILHRPFPMMKTKRRSRGGQMLVDQSSSNSTGNFLPRPQVMPEDTNEFYGTSTGTLPPDLDYEELAILGLEGGEPLLTGGGNIFSSPAPAPIPTLGDLAEYPLMNDPYMPTFPDTGDKLQQMQPSLELPQSCSQTDAARGHHPPPRRRLRMTEESWRAHLAAQACEKLDFENAEDGLLPQLKCENNVPTQALSSIKSNSFNEGPSPLPREVSPAYQPPEQGHLLGSTDAAFLTLFDS</sequence>